<dbReference type="InterPro" id="IPR029052">
    <property type="entry name" value="Metallo-depent_PP-like"/>
</dbReference>
<protein>
    <submittedName>
        <fullName evidence="3">Poly-gamma-glutamate biosynthesis protein</fullName>
    </submittedName>
</protein>
<proteinExistence type="inferred from homology"/>
<evidence type="ECO:0000256" key="1">
    <source>
        <dbReference type="ARBA" id="ARBA00005662"/>
    </source>
</evidence>
<evidence type="ECO:0000259" key="2">
    <source>
        <dbReference type="SMART" id="SM00854"/>
    </source>
</evidence>
<gene>
    <name evidence="3" type="ORF">AC244_17075</name>
</gene>
<comment type="caution">
    <text evidence="3">The sequence shown here is derived from an EMBL/GenBank/DDBJ whole genome shotgun (WGS) entry which is preliminary data.</text>
</comment>
<dbReference type="Proteomes" id="UP000037425">
    <property type="component" value="Unassembled WGS sequence"/>
</dbReference>
<feature type="domain" description="Capsule synthesis protein CapA" evidence="2">
    <location>
        <begin position="12"/>
        <end position="293"/>
    </location>
</feature>
<dbReference type="SUPFAM" id="SSF56300">
    <property type="entry name" value="Metallo-dependent phosphatases"/>
    <property type="match status" value="1"/>
</dbReference>
<dbReference type="EMBL" id="LGAP01000010">
    <property type="protein sequence ID" value="KOF17732.1"/>
    <property type="molecule type" value="Genomic_DNA"/>
</dbReference>
<reference evidence="4" key="1">
    <citation type="submission" date="2015-07" db="EMBL/GenBank/DDBJ databases">
        <title>Whole genome sequence of an Ensifer adhaerens strain isolated from a cave pool in the Wind Cave National Park.</title>
        <authorList>
            <person name="Eng W.W.H."/>
            <person name="Gan H.M."/>
            <person name="Barton H.A."/>
            <person name="Savka M.A."/>
        </authorList>
    </citation>
    <scope>NUCLEOTIDE SEQUENCE [LARGE SCALE GENOMIC DNA]</scope>
    <source>
        <strain evidence="4">SD006</strain>
    </source>
</reference>
<dbReference type="PANTHER" id="PTHR33393">
    <property type="entry name" value="POLYGLUTAMINE SYNTHESIS ACCESSORY PROTEIN RV0574C-RELATED"/>
    <property type="match status" value="1"/>
</dbReference>
<dbReference type="PANTHER" id="PTHR33393:SF11">
    <property type="entry name" value="POLYGLUTAMINE SYNTHESIS ACCESSORY PROTEIN RV0574C-RELATED"/>
    <property type="match status" value="1"/>
</dbReference>
<evidence type="ECO:0000313" key="4">
    <source>
        <dbReference type="Proteomes" id="UP000037425"/>
    </source>
</evidence>
<dbReference type="AlphaFoldDB" id="A0A0L8BSQ7"/>
<dbReference type="PATRIC" id="fig|106592.7.peg.1185"/>
<dbReference type="Pfam" id="PF09587">
    <property type="entry name" value="PGA_cap"/>
    <property type="match status" value="1"/>
</dbReference>
<dbReference type="Gene3D" id="3.60.21.10">
    <property type="match status" value="1"/>
</dbReference>
<accession>A0A0L8BSQ7</accession>
<name>A0A0L8BSQ7_ENSAD</name>
<dbReference type="InterPro" id="IPR052169">
    <property type="entry name" value="CW_Biosynth-Accessory"/>
</dbReference>
<dbReference type="InterPro" id="IPR019079">
    <property type="entry name" value="Capsule_synth_CapA"/>
</dbReference>
<dbReference type="OrthoDB" id="9810718at2"/>
<dbReference type="SMART" id="SM00854">
    <property type="entry name" value="PGA_cap"/>
    <property type="match status" value="1"/>
</dbReference>
<organism evidence="3 4">
    <name type="scientific">Ensifer adhaerens</name>
    <name type="common">Sinorhizobium morelense</name>
    <dbReference type="NCBI Taxonomy" id="106592"/>
    <lineage>
        <taxon>Bacteria</taxon>
        <taxon>Pseudomonadati</taxon>
        <taxon>Pseudomonadota</taxon>
        <taxon>Alphaproteobacteria</taxon>
        <taxon>Hyphomicrobiales</taxon>
        <taxon>Rhizobiaceae</taxon>
        <taxon>Sinorhizobium/Ensifer group</taxon>
        <taxon>Ensifer</taxon>
    </lineage>
</organism>
<dbReference type="CDD" id="cd07381">
    <property type="entry name" value="MPP_CapA"/>
    <property type="match status" value="1"/>
</dbReference>
<comment type="similarity">
    <text evidence="1">Belongs to the CapA family.</text>
</comment>
<sequence length="382" mass="41665">MGRSLQHDPHMQLFLCGDVMTGRGLDQVLPVPSNPVLHEDHLQSARDYVRLAEQAHGPIPRSAGPTYIWGVALDELDRARPDVRIINLETAITRSNDYVPKGINYRMSPENASCLVAAGVDCCVLANNHVLDWGPAGLFDTLAVLERLQIKTAGVGHDLAEASAPAVFQRGDKGRALVFALATPTAGTPGSWAATRNKAGVNFLPDLTPTSASRVADHIVRMRRPRDVVVVSIHWGPNWGDDIPAAQRQFAHALIDDADVSIVHGHSSHHAKAIEVYRNRLILYGCGDFLNDYEGIAGHEQFRSDLRLMYFAGVNPANGELSALEIAPLQAHRFSLAYPSRKDVEWLGETLDRNSRRLGTGVRPELGGRLALSWSSASKPGQ</sequence>
<evidence type="ECO:0000313" key="3">
    <source>
        <dbReference type="EMBL" id="KOF17732.1"/>
    </source>
</evidence>